<dbReference type="Gene3D" id="1.10.1670.40">
    <property type="match status" value="1"/>
</dbReference>
<keyword evidence="5" id="KW-0234">DNA repair</keyword>
<dbReference type="GO" id="GO:0032993">
    <property type="term" value="C:protein-DNA complex"/>
    <property type="evidence" value="ECO:0007669"/>
    <property type="project" value="TreeGrafter"/>
</dbReference>
<dbReference type="GO" id="GO:0043916">
    <property type="term" value="F:DNA-7-methylguanine glycosylase activity"/>
    <property type="evidence" value="ECO:0007669"/>
    <property type="project" value="TreeGrafter"/>
</dbReference>
<evidence type="ECO:0000256" key="1">
    <source>
        <dbReference type="ARBA" id="ARBA00000086"/>
    </source>
</evidence>
<dbReference type="Pfam" id="PF00730">
    <property type="entry name" value="HhH-GPD"/>
    <property type="match status" value="1"/>
</dbReference>
<dbReference type="PROSITE" id="PS00516">
    <property type="entry name" value="ALKYLBASE_DNA_GLYCOS"/>
    <property type="match status" value="1"/>
</dbReference>
<dbReference type="GO" id="GO:0006285">
    <property type="term" value="P:base-excision repair, AP site formation"/>
    <property type="evidence" value="ECO:0007669"/>
    <property type="project" value="TreeGrafter"/>
</dbReference>
<evidence type="ECO:0000313" key="8">
    <source>
        <dbReference type="Proteomes" id="UP000229753"/>
    </source>
</evidence>
<comment type="similarity">
    <text evidence="2">Belongs to the alkylbase DNA glycosidase AlkA family.</text>
</comment>
<organism evidence="7 8">
    <name type="scientific">Candidatus Woesebacteria bacterium CG_4_10_14_0_2_um_filter_39_14</name>
    <dbReference type="NCBI Taxonomy" id="1975054"/>
    <lineage>
        <taxon>Bacteria</taxon>
        <taxon>Candidatus Woeseibacteriota</taxon>
    </lineage>
</organism>
<evidence type="ECO:0000256" key="2">
    <source>
        <dbReference type="ARBA" id="ARBA00010817"/>
    </source>
</evidence>
<gene>
    <name evidence="7" type="ORF">COY29_02345</name>
</gene>
<evidence type="ECO:0000313" key="7">
    <source>
        <dbReference type="EMBL" id="PIZ49147.1"/>
    </source>
</evidence>
<evidence type="ECO:0000256" key="3">
    <source>
        <dbReference type="ARBA" id="ARBA00012000"/>
    </source>
</evidence>
<dbReference type="CDD" id="cd00056">
    <property type="entry name" value="ENDO3c"/>
    <property type="match status" value="1"/>
</dbReference>
<dbReference type="Gene3D" id="1.10.340.30">
    <property type="entry name" value="Hypothetical protein, domain 2"/>
    <property type="match status" value="1"/>
</dbReference>
<evidence type="ECO:0000256" key="4">
    <source>
        <dbReference type="ARBA" id="ARBA00022763"/>
    </source>
</evidence>
<comment type="caution">
    <text evidence="7">The sequence shown here is derived from an EMBL/GenBank/DDBJ whole genome shotgun (WGS) entry which is preliminary data.</text>
</comment>
<dbReference type="InterPro" id="IPR000035">
    <property type="entry name" value="Alkylbase_DNA_glycsylse_CS"/>
</dbReference>
<dbReference type="InterPro" id="IPR051912">
    <property type="entry name" value="Alkylbase_DNA_Glycosylase/TA"/>
</dbReference>
<feature type="domain" description="HhH-GPD" evidence="6">
    <location>
        <begin position="63"/>
        <end position="215"/>
    </location>
</feature>
<reference evidence="8" key="1">
    <citation type="submission" date="2017-09" db="EMBL/GenBank/DDBJ databases">
        <title>Depth-based differentiation of microbial function through sediment-hosted aquifers and enrichment of novel symbionts in the deep terrestrial subsurface.</title>
        <authorList>
            <person name="Probst A.J."/>
            <person name="Ladd B."/>
            <person name="Jarett J.K."/>
            <person name="Geller-Mcgrath D.E."/>
            <person name="Sieber C.M.K."/>
            <person name="Emerson J.B."/>
            <person name="Anantharaman K."/>
            <person name="Thomas B.C."/>
            <person name="Malmstrom R."/>
            <person name="Stieglmeier M."/>
            <person name="Klingl A."/>
            <person name="Woyke T."/>
            <person name="Ryan C.M."/>
            <person name="Banfield J.F."/>
        </authorList>
    </citation>
    <scope>NUCLEOTIDE SEQUENCE [LARGE SCALE GENOMIC DNA]</scope>
</reference>
<dbReference type="GO" id="GO:0008725">
    <property type="term" value="F:DNA-3-methyladenine glycosylase activity"/>
    <property type="evidence" value="ECO:0007669"/>
    <property type="project" value="TreeGrafter"/>
</dbReference>
<sequence>MVQYIIWSCQDPLGGYNFGMWRKAEKFLLKDKYIGPLVKKWGHCDISPRKKCDYFSGLVREIISQQLSGASASAIRGRFEKKVHGKITPGNILKQSEQTLRNCGMAWSKARYIRDLALKVKDGSVRIDRLNGLFDDEVIEELIKVKGIGNWTAEMFLMFSLGRPDIFPMEDLGIKKGFEKVTDKKWDKVKASKFAEKNWKPWRTVASWYLWQSLEFG</sequence>
<dbReference type="PANTHER" id="PTHR43003">
    <property type="entry name" value="DNA-3-METHYLADENINE GLYCOSYLASE"/>
    <property type="match status" value="1"/>
</dbReference>
<dbReference type="AlphaFoldDB" id="A0A2M7TN06"/>
<dbReference type="SUPFAM" id="SSF48150">
    <property type="entry name" value="DNA-glycosylase"/>
    <property type="match status" value="1"/>
</dbReference>
<dbReference type="Proteomes" id="UP000229753">
    <property type="component" value="Unassembled WGS sequence"/>
</dbReference>
<evidence type="ECO:0000259" key="6">
    <source>
        <dbReference type="SMART" id="SM00478"/>
    </source>
</evidence>
<protein>
    <recommendedName>
        <fullName evidence="3">DNA-3-methyladenine glycosylase II</fullName>
        <ecNumber evidence="3">3.2.2.21</ecNumber>
    </recommendedName>
</protein>
<dbReference type="SMART" id="SM00478">
    <property type="entry name" value="ENDO3c"/>
    <property type="match status" value="1"/>
</dbReference>
<evidence type="ECO:0000256" key="5">
    <source>
        <dbReference type="ARBA" id="ARBA00023204"/>
    </source>
</evidence>
<dbReference type="GO" id="GO:0006307">
    <property type="term" value="P:DNA alkylation repair"/>
    <property type="evidence" value="ECO:0007669"/>
    <property type="project" value="TreeGrafter"/>
</dbReference>
<comment type="catalytic activity">
    <reaction evidence="1">
        <text>Hydrolysis of alkylated DNA, releasing 3-methyladenine, 3-methylguanine, 7-methylguanine and 7-methyladenine.</text>
        <dbReference type="EC" id="3.2.2.21"/>
    </reaction>
</comment>
<dbReference type="GO" id="GO:0032131">
    <property type="term" value="F:alkylated DNA binding"/>
    <property type="evidence" value="ECO:0007669"/>
    <property type="project" value="TreeGrafter"/>
</dbReference>
<dbReference type="GO" id="GO:0005737">
    <property type="term" value="C:cytoplasm"/>
    <property type="evidence" value="ECO:0007669"/>
    <property type="project" value="TreeGrafter"/>
</dbReference>
<dbReference type="PANTHER" id="PTHR43003:SF5">
    <property type="entry name" value="DNA-3-METHYLADENINE GLYCOSYLASE"/>
    <property type="match status" value="1"/>
</dbReference>
<accession>A0A2M7TN06</accession>
<keyword evidence="4" id="KW-0227">DNA damage</keyword>
<dbReference type="EC" id="3.2.2.21" evidence="3"/>
<dbReference type="InterPro" id="IPR011257">
    <property type="entry name" value="DNA_glycosylase"/>
</dbReference>
<dbReference type="EMBL" id="PFNO01000077">
    <property type="protein sequence ID" value="PIZ49147.1"/>
    <property type="molecule type" value="Genomic_DNA"/>
</dbReference>
<name>A0A2M7TN06_9BACT</name>
<dbReference type="InterPro" id="IPR003265">
    <property type="entry name" value="HhH-GPD_domain"/>
</dbReference>
<dbReference type="FunFam" id="1.10.340.30:FF:000004">
    <property type="entry name" value="DNA-3-methyladenine glycosylase II"/>
    <property type="match status" value="1"/>
</dbReference>
<proteinExistence type="inferred from homology"/>